<keyword evidence="2" id="KW-1185">Reference proteome</keyword>
<accession>A0A446CM90</accession>
<reference evidence="1 2" key="1">
    <citation type="submission" date="2018-07" db="EMBL/GenBank/DDBJ databases">
        <authorList>
            <person name="Peeters C."/>
        </authorList>
    </citation>
    <scope>NUCLEOTIDE SEQUENCE [LARGE SCALE GENOMIC DNA]</scope>
    <source>
        <strain evidence="1 2">LMG 3411</strain>
    </source>
</reference>
<dbReference type="EMBL" id="UFQB01000018">
    <property type="protein sequence ID" value="SSW69012.1"/>
    <property type="molecule type" value="Genomic_DNA"/>
</dbReference>
<protein>
    <submittedName>
        <fullName evidence="1">Uncharacterized protein</fullName>
    </submittedName>
</protein>
<gene>
    <name evidence="1" type="ORF">AGI3411_03937</name>
</gene>
<evidence type="ECO:0000313" key="1">
    <source>
        <dbReference type="EMBL" id="SSW69012.1"/>
    </source>
</evidence>
<organism evidence="1 2">
    <name type="scientific">Achromobacter agilis</name>
    <dbReference type="NCBI Taxonomy" id="1353888"/>
    <lineage>
        <taxon>Bacteria</taxon>
        <taxon>Pseudomonadati</taxon>
        <taxon>Pseudomonadota</taxon>
        <taxon>Betaproteobacteria</taxon>
        <taxon>Burkholderiales</taxon>
        <taxon>Alcaligenaceae</taxon>
        <taxon>Achromobacter</taxon>
    </lineage>
</organism>
<dbReference type="Proteomes" id="UP000289184">
    <property type="component" value="Unassembled WGS sequence"/>
</dbReference>
<proteinExistence type="predicted"/>
<sequence>MESLVHHNAATAESPARPAMEGLSFQPIFSADGLVLEYAVAGPRHTWRRHIPGRPAHLAREAFAFFRSFHEHIPFTLDCGGDLSSIGWSAAELCASSGLVLDGTELLANPNPAQEERFGVDAAYPARLVTFHAPPVSHLHARSHLFSRYAEFKVGLRIRLTPTVARGGPSAHGALQVTGLHIKAPPDFSEFSSLRSRFIELVQQAEVAKLPLLVSDVNHAHDLHWMRVFPDLRILGSVLSPPMGASSLKALLALGGDNWRTFRVGARYP</sequence>
<evidence type="ECO:0000313" key="2">
    <source>
        <dbReference type="Proteomes" id="UP000289184"/>
    </source>
</evidence>
<name>A0A446CM90_9BURK</name>
<dbReference type="AlphaFoldDB" id="A0A446CM90"/>